<comment type="caution">
    <text evidence="4">The sequence shown here is derived from an EMBL/GenBank/DDBJ whole genome shotgun (WGS) entry which is preliminary data.</text>
</comment>
<dbReference type="InterPro" id="IPR040198">
    <property type="entry name" value="Fido_containing"/>
</dbReference>
<dbReference type="EMBL" id="PDNV01000001">
    <property type="protein sequence ID" value="PLC55707.1"/>
    <property type="molecule type" value="Genomic_DNA"/>
</dbReference>
<evidence type="ECO:0000256" key="2">
    <source>
        <dbReference type="PIRSR" id="PIRSR640198-2"/>
    </source>
</evidence>
<dbReference type="OrthoDB" id="9813719at2"/>
<evidence type="ECO:0000313" key="5">
    <source>
        <dbReference type="Proteomes" id="UP000234328"/>
    </source>
</evidence>
<feature type="binding site" evidence="2">
    <location>
        <begin position="400"/>
        <end position="407"/>
    </location>
    <ligand>
        <name>ATP</name>
        <dbReference type="ChEBI" id="CHEBI:30616"/>
    </ligand>
</feature>
<evidence type="ECO:0000259" key="3">
    <source>
        <dbReference type="PROSITE" id="PS51459"/>
    </source>
</evidence>
<dbReference type="InterPro" id="IPR036597">
    <property type="entry name" value="Fido-like_dom_sf"/>
</dbReference>
<dbReference type="AlphaFoldDB" id="A0A2N4UKZ9"/>
<keyword evidence="5" id="KW-1185">Reference proteome</keyword>
<feature type="domain" description="Fido" evidence="3">
    <location>
        <begin position="322"/>
        <end position="454"/>
    </location>
</feature>
<dbReference type="SUPFAM" id="SSF140931">
    <property type="entry name" value="Fic-like"/>
    <property type="match status" value="1"/>
</dbReference>
<organism evidence="4 5">
    <name type="scientific">Pollutimonas nitritireducens</name>
    <dbReference type="NCBI Taxonomy" id="2045209"/>
    <lineage>
        <taxon>Bacteria</taxon>
        <taxon>Pseudomonadati</taxon>
        <taxon>Pseudomonadota</taxon>
        <taxon>Betaproteobacteria</taxon>
        <taxon>Burkholderiales</taxon>
        <taxon>Alcaligenaceae</taxon>
        <taxon>Pollutimonas</taxon>
    </lineage>
</organism>
<evidence type="ECO:0000313" key="4">
    <source>
        <dbReference type="EMBL" id="PLC55707.1"/>
    </source>
</evidence>
<gene>
    <name evidence="4" type="ORF">CR155_01225</name>
</gene>
<keyword evidence="2" id="KW-0067">ATP-binding</keyword>
<dbReference type="GO" id="GO:0005524">
    <property type="term" value="F:ATP binding"/>
    <property type="evidence" value="ECO:0007669"/>
    <property type="project" value="UniProtKB-KW"/>
</dbReference>
<reference evidence="4 5" key="1">
    <citation type="submission" date="2017-10" db="EMBL/GenBank/DDBJ databases">
        <title>Two draft genome sequences of Pusillimonas sp. strains isolated from a nitrate- and radionuclide-contaminated groundwater in Russia.</title>
        <authorList>
            <person name="Grouzdev D.S."/>
            <person name="Tourova T.P."/>
            <person name="Goeva M.A."/>
            <person name="Babich T.L."/>
            <person name="Sokolova D.S."/>
            <person name="Abdullin R."/>
            <person name="Poltaraus A.B."/>
            <person name="Toshchakov S.V."/>
            <person name="Nazina T.N."/>
        </authorList>
    </citation>
    <scope>NUCLEOTIDE SEQUENCE [LARGE SCALE GENOMIC DNA]</scope>
    <source>
        <strain evidence="4 5">JR1/69-2-13</strain>
    </source>
</reference>
<feature type="active site" evidence="1">
    <location>
        <position position="396"/>
    </location>
</feature>
<dbReference type="PROSITE" id="PS51459">
    <property type="entry name" value="FIDO"/>
    <property type="match status" value="1"/>
</dbReference>
<proteinExistence type="predicted"/>
<dbReference type="PANTHER" id="PTHR13504">
    <property type="entry name" value="FIDO DOMAIN-CONTAINING PROTEIN DDB_G0283145"/>
    <property type="match status" value="1"/>
</dbReference>
<dbReference type="Pfam" id="PF02661">
    <property type="entry name" value="Fic"/>
    <property type="match status" value="1"/>
</dbReference>
<protein>
    <submittedName>
        <fullName evidence="4">Cell filamentation protein Fic</fullName>
    </submittedName>
</protein>
<sequence>MKSNRLSAPTEELFFASSLSAAAARNLQRQAAAGGLIRVYKGVYAPPASDEELAAVVRRNWQRVAGVAVPGGVVSHFSAMKGGVLPSGELTLSHPTVFNKKVVLPGLSIRVVRGPGPLPGDLAMGTSGIHYAGRTRMLLENIGRKGNLRAPREDVEGLLVLVLNASGEKALNDIRDQAAALAPALGAEKALEELRSIIGALLGTHTKGELRTREGLAVARGSPVDQERVVRFEALAAHLRVEPLPRIESTVAGVARQHFGFIESYFSNYVEGTKFDIEQARDIVMSNVIVPNRPKDSHDILGVFRLALTSPFRDSPPVAGPEFLEGLEHWHAEMLKLRPEANPGKPKLEVNYAGSTKFVEPAYVRGTLDEGSRLALSVPEGLARAVYYAFLVSEVHPFDDGNGRLSRLVMNAELTRTGLSRIIIPTLYHPQYVDCARALTRGNDPRGFVRSLAKMARWASRFDYSNLDMLIRCLRATNALEESPAQFRLLNADGSYEA</sequence>
<keyword evidence="2" id="KW-0547">Nucleotide-binding</keyword>
<dbReference type="Proteomes" id="UP000234328">
    <property type="component" value="Unassembled WGS sequence"/>
</dbReference>
<name>A0A2N4UKZ9_9BURK</name>
<accession>A0A2N4UKZ9</accession>
<dbReference type="Gene3D" id="1.10.3290.10">
    <property type="entry name" value="Fido-like domain"/>
    <property type="match status" value="1"/>
</dbReference>
<evidence type="ECO:0000256" key="1">
    <source>
        <dbReference type="PIRSR" id="PIRSR640198-1"/>
    </source>
</evidence>
<dbReference type="InterPro" id="IPR003812">
    <property type="entry name" value="Fido"/>
</dbReference>
<dbReference type="PANTHER" id="PTHR13504:SF38">
    <property type="entry name" value="FIDO DOMAIN-CONTAINING PROTEIN"/>
    <property type="match status" value="1"/>
</dbReference>